<keyword evidence="5" id="KW-1185">Reference proteome</keyword>
<dbReference type="SUPFAM" id="SSF55895">
    <property type="entry name" value="Ribonuclease Rh-like"/>
    <property type="match status" value="1"/>
</dbReference>
<dbReference type="CDD" id="cd01062">
    <property type="entry name" value="RNase_T2_prok"/>
    <property type="match status" value="1"/>
</dbReference>
<feature type="chain" id="PRO_5047073766" evidence="3">
    <location>
        <begin position="20"/>
        <end position="238"/>
    </location>
</feature>
<dbReference type="PROSITE" id="PS00531">
    <property type="entry name" value="RNASE_T2_2"/>
    <property type="match status" value="1"/>
</dbReference>
<comment type="similarity">
    <text evidence="1 2">Belongs to the RNase T2 family.</text>
</comment>
<evidence type="ECO:0000313" key="4">
    <source>
        <dbReference type="EMBL" id="QQR37514.1"/>
    </source>
</evidence>
<evidence type="ECO:0000256" key="3">
    <source>
        <dbReference type="SAM" id="SignalP"/>
    </source>
</evidence>
<organism evidence="4 5">
    <name type="scientific">Devosia oryziradicis</name>
    <dbReference type="NCBI Taxonomy" id="2801335"/>
    <lineage>
        <taxon>Bacteria</taxon>
        <taxon>Pseudomonadati</taxon>
        <taxon>Pseudomonadota</taxon>
        <taxon>Alphaproteobacteria</taxon>
        <taxon>Hyphomicrobiales</taxon>
        <taxon>Devosiaceae</taxon>
        <taxon>Devosia</taxon>
    </lineage>
</organism>
<dbReference type="InterPro" id="IPR018188">
    <property type="entry name" value="RNase_T2_His_AS_1"/>
</dbReference>
<dbReference type="RefSeq" id="WP_201661907.1">
    <property type="nucleotide sequence ID" value="NZ_CP068047.1"/>
</dbReference>
<dbReference type="PROSITE" id="PS00530">
    <property type="entry name" value="RNASE_T2_1"/>
    <property type="match status" value="1"/>
</dbReference>
<dbReference type="PANTHER" id="PTHR11240:SF22">
    <property type="entry name" value="RIBONUCLEASE T2"/>
    <property type="match status" value="1"/>
</dbReference>
<sequence length="238" mass="25680">MRLAAAAALFALLASPTQAQERTQFVLAISWQPAFCETRPNKPECESQTEDRFDAGHFALHGLWPQPRSRDYCGVDEATVRIDEDGDWDRLPAPELSRELWAELQVAMPGTQSGLERHEWIKHGTCYDGDAEGYFADSLAMLDAINNSAVAGLFAGSIGQRLTQTEIRAAFDAAFGPGAGERVRVSCVEDGSRRLISELTIGLTGDIDGPASIADRLQDARPTDGGCDAGEVDAVGLQ</sequence>
<name>A0ABX7C2P5_9HYPH</name>
<dbReference type="Proteomes" id="UP000595460">
    <property type="component" value="Chromosome"/>
</dbReference>
<dbReference type="InterPro" id="IPR036430">
    <property type="entry name" value="RNase_T2-like_sf"/>
</dbReference>
<dbReference type="InterPro" id="IPR033130">
    <property type="entry name" value="RNase_T2_His_AS_2"/>
</dbReference>
<dbReference type="InterPro" id="IPR001568">
    <property type="entry name" value="RNase_T2-like"/>
</dbReference>
<accession>A0ABX7C2P5</accession>
<dbReference type="PANTHER" id="PTHR11240">
    <property type="entry name" value="RIBONUCLEASE T2"/>
    <property type="match status" value="1"/>
</dbReference>
<evidence type="ECO:0000256" key="1">
    <source>
        <dbReference type="ARBA" id="ARBA00007469"/>
    </source>
</evidence>
<gene>
    <name evidence="4" type="ORF">JI749_07870</name>
</gene>
<evidence type="ECO:0000256" key="2">
    <source>
        <dbReference type="RuleBase" id="RU004328"/>
    </source>
</evidence>
<dbReference type="Gene3D" id="3.90.730.10">
    <property type="entry name" value="Ribonuclease T2-like"/>
    <property type="match status" value="1"/>
</dbReference>
<dbReference type="EMBL" id="CP068047">
    <property type="protein sequence ID" value="QQR37514.1"/>
    <property type="molecule type" value="Genomic_DNA"/>
</dbReference>
<dbReference type="InterPro" id="IPR039378">
    <property type="entry name" value="RNase_T2_prok"/>
</dbReference>
<proteinExistence type="inferred from homology"/>
<evidence type="ECO:0000313" key="5">
    <source>
        <dbReference type="Proteomes" id="UP000595460"/>
    </source>
</evidence>
<protein>
    <submittedName>
        <fullName evidence="4">Ribonuclease</fullName>
    </submittedName>
</protein>
<reference evidence="4 5" key="1">
    <citation type="submission" date="2021-01" db="EMBL/GenBank/DDBJ databases">
        <title>Genome seq and assembly of Devosia sp. G19.</title>
        <authorList>
            <person name="Chhetri G."/>
        </authorList>
    </citation>
    <scope>NUCLEOTIDE SEQUENCE [LARGE SCALE GENOMIC DNA]</scope>
    <source>
        <strain evidence="4 5">G19</strain>
    </source>
</reference>
<feature type="signal peptide" evidence="3">
    <location>
        <begin position="1"/>
        <end position="19"/>
    </location>
</feature>
<keyword evidence="3" id="KW-0732">Signal</keyword>
<dbReference type="Pfam" id="PF00445">
    <property type="entry name" value="Ribonuclease_T2"/>
    <property type="match status" value="1"/>
</dbReference>